<sequence length="489" mass="55834">MLLEMSLMICLWMDNNMRSKLEMRILHNMVLFGLLLPFNLSKTTEKVIEQILTKPAVANATADSNSLASLNNGVFIIHITAQVPHRLQADTDANVSLFGCSLDSFPAVQLHKRIATRFQSIRVISSERLTTCKVFEFRYAGLPPRTNQFDRDLQGRLLIAIFQEWLLLNRQHGEFLAAYRLDEHDQTFFISFNTTFFTNFNERSMPLSTNIRLGLDNWIHSIQNYVAQNLQLTKTIEYSLTNEVLEVILEQARPKTVLGHTILALIGNDIPVSFFRGTPLSQSFLSGASRADHIVCDFLSRLQMYEQEGSCRPRSHIVLSSYITAIIFPSISCYSYFALPHIVQQNPIVSIQYWTCAITKASLGNFYSQNGILNAQFLGTVGIPTLQTFGTEEWLHDDQQQVPPPGTSIIIIPHFHPGRDKYGRELVQLRRLMDLALMIGIFIAENALSIITPNIQDRDDICRHRMDRCHPTSQQLDQHLAELYQLWYG</sequence>
<protein>
    <submittedName>
        <fullName evidence="1">Uncharacterized protein</fullName>
    </submittedName>
</protein>
<keyword evidence="2" id="KW-1185">Reference proteome</keyword>
<evidence type="ECO:0000313" key="2">
    <source>
        <dbReference type="Proteomes" id="UP001209540"/>
    </source>
</evidence>
<reference evidence="1" key="2">
    <citation type="submission" date="2023-02" db="EMBL/GenBank/DDBJ databases">
        <authorList>
            <consortium name="DOE Joint Genome Institute"/>
            <person name="Mondo S.J."/>
            <person name="Chang Y."/>
            <person name="Wang Y."/>
            <person name="Ahrendt S."/>
            <person name="Andreopoulos W."/>
            <person name="Barry K."/>
            <person name="Beard J."/>
            <person name="Benny G.L."/>
            <person name="Blankenship S."/>
            <person name="Bonito G."/>
            <person name="Cuomo C."/>
            <person name="Desiro A."/>
            <person name="Gervers K.A."/>
            <person name="Hundley H."/>
            <person name="Kuo A."/>
            <person name="LaButti K."/>
            <person name="Lang B.F."/>
            <person name="Lipzen A."/>
            <person name="O'Donnell K."/>
            <person name="Pangilinan J."/>
            <person name="Reynolds N."/>
            <person name="Sandor L."/>
            <person name="Smith M.W."/>
            <person name="Tsang A."/>
            <person name="Grigoriev I.V."/>
            <person name="Stajich J.E."/>
            <person name="Spatafora J.W."/>
        </authorList>
    </citation>
    <scope>NUCLEOTIDE SEQUENCE</scope>
    <source>
        <strain evidence="1">RSA 2281</strain>
    </source>
</reference>
<dbReference type="AlphaFoldDB" id="A0AAD5JYX5"/>
<evidence type="ECO:0000313" key="1">
    <source>
        <dbReference type="EMBL" id="KAI9248490.1"/>
    </source>
</evidence>
<comment type="caution">
    <text evidence="1">The sequence shown here is derived from an EMBL/GenBank/DDBJ whole genome shotgun (WGS) entry which is preliminary data.</text>
</comment>
<accession>A0AAD5JYX5</accession>
<name>A0AAD5JYX5_9FUNG</name>
<proteinExistence type="predicted"/>
<dbReference type="EMBL" id="JAIXMP010000038">
    <property type="protein sequence ID" value="KAI9248490.1"/>
    <property type="molecule type" value="Genomic_DNA"/>
</dbReference>
<reference evidence="1" key="1">
    <citation type="journal article" date="2022" name="IScience">
        <title>Evolution of zygomycete secretomes and the origins of terrestrial fungal ecologies.</title>
        <authorList>
            <person name="Chang Y."/>
            <person name="Wang Y."/>
            <person name="Mondo S."/>
            <person name="Ahrendt S."/>
            <person name="Andreopoulos W."/>
            <person name="Barry K."/>
            <person name="Beard J."/>
            <person name="Benny G.L."/>
            <person name="Blankenship S."/>
            <person name="Bonito G."/>
            <person name="Cuomo C."/>
            <person name="Desiro A."/>
            <person name="Gervers K.A."/>
            <person name="Hundley H."/>
            <person name="Kuo A."/>
            <person name="LaButti K."/>
            <person name="Lang B.F."/>
            <person name="Lipzen A."/>
            <person name="O'Donnell K."/>
            <person name="Pangilinan J."/>
            <person name="Reynolds N."/>
            <person name="Sandor L."/>
            <person name="Smith M.E."/>
            <person name="Tsang A."/>
            <person name="Grigoriev I.V."/>
            <person name="Stajich J.E."/>
            <person name="Spatafora J.W."/>
        </authorList>
    </citation>
    <scope>NUCLEOTIDE SEQUENCE</scope>
    <source>
        <strain evidence="1">RSA 2281</strain>
    </source>
</reference>
<dbReference type="Proteomes" id="UP001209540">
    <property type="component" value="Unassembled WGS sequence"/>
</dbReference>
<organism evidence="1 2">
    <name type="scientific">Phascolomyces articulosus</name>
    <dbReference type="NCBI Taxonomy" id="60185"/>
    <lineage>
        <taxon>Eukaryota</taxon>
        <taxon>Fungi</taxon>
        <taxon>Fungi incertae sedis</taxon>
        <taxon>Mucoromycota</taxon>
        <taxon>Mucoromycotina</taxon>
        <taxon>Mucoromycetes</taxon>
        <taxon>Mucorales</taxon>
        <taxon>Lichtheimiaceae</taxon>
        <taxon>Phascolomyces</taxon>
    </lineage>
</organism>
<gene>
    <name evidence="1" type="ORF">BDA99DRAFT_542475</name>
</gene>